<evidence type="ECO:0000313" key="4">
    <source>
        <dbReference type="EMBL" id="WGM06015.1"/>
    </source>
</evidence>
<dbReference type="InterPro" id="IPR029025">
    <property type="entry name" value="T3SS_substrate_exporter_C"/>
</dbReference>
<reference evidence="3 5" key="1">
    <citation type="submission" date="2019-03" db="EMBL/GenBank/DDBJ databases">
        <title>Long-read sequencing reveals hyperdense prophage content in a complex bacterial symbiont genome.</title>
        <authorList>
            <person name="Frost C.L."/>
            <person name="Siozios S."/>
            <person name="Nadal-Jimenez P."/>
            <person name="Brockhurst M.A."/>
            <person name="King K.C."/>
            <person name="Darby A.C."/>
            <person name="Hurst G.D.D."/>
        </authorList>
    </citation>
    <scope>NUCLEOTIDE SEQUENCE [LARGE SCALE GENOMIC DNA]</scope>
    <source>
        <strain evidence="3 5">FIN</strain>
    </source>
</reference>
<keyword evidence="2" id="KW-0472">Membrane</keyword>
<dbReference type="PRINTS" id="PR00950">
    <property type="entry name" value="TYPE3IMSPROT"/>
</dbReference>
<dbReference type="RefSeq" id="WP_026822619.1">
    <property type="nucleotide sequence ID" value="NZ_CP038613.1"/>
</dbReference>
<reference evidence="4" key="2">
    <citation type="submission" date="2023-04" db="EMBL/GenBank/DDBJ databases">
        <title>Genome dynamics across the evolutionary transition to endosymbiosis.</title>
        <authorList>
            <person name="Siozios S."/>
            <person name="Nadal-Jimenez P."/>
            <person name="Azagi T."/>
            <person name="Sprong H."/>
            <person name="Frost C.L."/>
            <person name="Parratt S.R."/>
            <person name="Taylor G."/>
            <person name="Brettell L."/>
            <person name="Lew K.C."/>
            <person name="Croft L."/>
            <person name="King K.C."/>
            <person name="Brockhurst M.A."/>
            <person name="Hypsa V."/>
            <person name="Novakova E."/>
            <person name="Darby A.C."/>
            <person name="Hurst G.D.D."/>
        </authorList>
    </citation>
    <scope>NUCLEOTIDE SEQUENCE</scope>
    <source>
        <strain evidence="4">ANv_CAN</strain>
    </source>
</reference>
<evidence type="ECO:0000256" key="1">
    <source>
        <dbReference type="ARBA" id="ARBA00010690"/>
    </source>
</evidence>
<dbReference type="EMBL" id="CP123523">
    <property type="protein sequence ID" value="WGM06015.1"/>
    <property type="molecule type" value="Genomic_DNA"/>
</dbReference>
<sequence length="358" mass="41335">MAEKTEKPTAKKLRDSAKKGQSFKSKDLVSGFAYFAGTCVLGFYLELDQFIYFYQHILLNPHNINPQSFINALISLFLSIVLPVIFISALAAIIPSLIQSKFILATEAIKLDFKKLDIVQGIKRLVDKRALKNLFKALLFLAIFISSCYFFIQSYQSTLLFTQRKTIWHIIYDWRILTLKFVLFFLLFSLPILFLDALCEYFLHHSEMKMEKHEVKREYKENEGNPEIKSARRGAHQELLNAETKQAIAQSSMILANPTHIAIGIYFDPDNSILPLVAVRMANQYALAVQAYAKQIGIPIVRNIKLARQIYHRYRLYETVVKQDLLDVIDIFIWLKQVEMAAILENSPIETENSEQKL</sequence>
<dbReference type="InterPro" id="IPR006135">
    <property type="entry name" value="T3SS_substrate_exporter"/>
</dbReference>
<dbReference type="Gene3D" id="6.10.250.2080">
    <property type="match status" value="1"/>
</dbReference>
<dbReference type="NCBIfam" id="NF006017">
    <property type="entry name" value="PRK08156.1"/>
    <property type="match status" value="1"/>
</dbReference>
<organism evidence="3 5">
    <name type="scientific">Arsenophonus nasoniae</name>
    <name type="common">son-killer infecting Nasonia vitripennis</name>
    <dbReference type="NCBI Taxonomy" id="638"/>
    <lineage>
        <taxon>Bacteria</taxon>
        <taxon>Pseudomonadati</taxon>
        <taxon>Pseudomonadota</taxon>
        <taxon>Gammaproteobacteria</taxon>
        <taxon>Enterobacterales</taxon>
        <taxon>Morganellaceae</taxon>
        <taxon>Arsenophonus</taxon>
    </lineage>
</organism>
<dbReference type="Proteomes" id="UP001177592">
    <property type="component" value="Chromosome"/>
</dbReference>
<keyword evidence="2" id="KW-0812">Transmembrane</keyword>
<feature type="transmembrane region" description="Helical" evidence="2">
    <location>
        <begin position="133"/>
        <end position="152"/>
    </location>
</feature>
<evidence type="ECO:0000313" key="6">
    <source>
        <dbReference type="Proteomes" id="UP001177592"/>
    </source>
</evidence>
<dbReference type="PANTHER" id="PTHR30531:SF14">
    <property type="entry name" value="SURFACE PRESENTATION OF ANTIGENS PROTEIN SPAS"/>
    <property type="match status" value="1"/>
</dbReference>
<dbReference type="EMBL" id="CP038613">
    <property type="protein sequence ID" value="QBY41785.1"/>
    <property type="molecule type" value="Genomic_DNA"/>
</dbReference>
<gene>
    <name evidence="3" type="primary">spaS_1</name>
    <name evidence="3" type="ORF">ArsFIN_03140</name>
    <name evidence="4" type="ORF">QE258_01080</name>
</gene>
<feature type="transmembrane region" description="Helical" evidence="2">
    <location>
        <begin position="69"/>
        <end position="94"/>
    </location>
</feature>
<dbReference type="PANTHER" id="PTHR30531">
    <property type="entry name" value="FLAGELLAR BIOSYNTHETIC PROTEIN FLHB"/>
    <property type="match status" value="1"/>
</dbReference>
<keyword evidence="6" id="KW-1185">Reference proteome</keyword>
<dbReference type="Gene3D" id="3.40.1690.10">
    <property type="entry name" value="secretion proteins EscU"/>
    <property type="match status" value="1"/>
</dbReference>
<dbReference type="Pfam" id="PF01312">
    <property type="entry name" value="Bac_export_2"/>
    <property type="match status" value="1"/>
</dbReference>
<evidence type="ECO:0000313" key="5">
    <source>
        <dbReference type="Proteomes" id="UP000295134"/>
    </source>
</evidence>
<dbReference type="GO" id="GO:0005886">
    <property type="term" value="C:plasma membrane"/>
    <property type="evidence" value="ECO:0007669"/>
    <property type="project" value="TreeGrafter"/>
</dbReference>
<feature type="transmembrane region" description="Helical" evidence="2">
    <location>
        <begin position="28"/>
        <end position="45"/>
    </location>
</feature>
<comment type="similarity">
    <text evidence="1">Belongs to the type III secretion exporter family.</text>
</comment>
<evidence type="ECO:0000313" key="3">
    <source>
        <dbReference type="EMBL" id="QBY41785.1"/>
    </source>
</evidence>
<dbReference type="GeneID" id="96875617"/>
<proteinExistence type="inferred from homology"/>
<dbReference type="SUPFAM" id="SSF160544">
    <property type="entry name" value="EscU C-terminal domain-like"/>
    <property type="match status" value="1"/>
</dbReference>
<name>A0A4P7KPD8_9GAMM</name>
<feature type="transmembrane region" description="Helical" evidence="2">
    <location>
        <begin position="181"/>
        <end position="203"/>
    </location>
</feature>
<protein>
    <submittedName>
        <fullName evidence="4">EscU/YscU/HrcU family type III secretion system export apparatus switch protein</fullName>
    </submittedName>
    <submittedName>
        <fullName evidence="3">Surface presentation of antigens protein SpaS</fullName>
    </submittedName>
</protein>
<keyword evidence="2" id="KW-1133">Transmembrane helix</keyword>
<dbReference type="Proteomes" id="UP000295134">
    <property type="component" value="Chromosome"/>
</dbReference>
<evidence type="ECO:0000256" key="2">
    <source>
        <dbReference type="SAM" id="Phobius"/>
    </source>
</evidence>
<dbReference type="KEGG" id="ans:ArsFIN_03140"/>
<dbReference type="AlphaFoldDB" id="A0A4P7KPD8"/>
<accession>A0A4P7KPD8</accession>
<dbReference type="GO" id="GO:0009306">
    <property type="term" value="P:protein secretion"/>
    <property type="evidence" value="ECO:0007669"/>
    <property type="project" value="InterPro"/>
</dbReference>